<dbReference type="EMBL" id="CACVKT020004159">
    <property type="protein sequence ID" value="CAC5388368.1"/>
    <property type="molecule type" value="Genomic_DNA"/>
</dbReference>
<proteinExistence type="predicted"/>
<reference evidence="1 2" key="1">
    <citation type="submission" date="2020-06" db="EMBL/GenBank/DDBJ databases">
        <authorList>
            <person name="Li R."/>
            <person name="Bekaert M."/>
        </authorList>
    </citation>
    <scope>NUCLEOTIDE SEQUENCE [LARGE SCALE GENOMIC DNA]</scope>
    <source>
        <strain evidence="2">wild</strain>
    </source>
</reference>
<evidence type="ECO:0000313" key="2">
    <source>
        <dbReference type="Proteomes" id="UP000507470"/>
    </source>
</evidence>
<dbReference type="AlphaFoldDB" id="A0A6J8BWE2"/>
<gene>
    <name evidence="1" type="ORF">MCOR_23637</name>
</gene>
<keyword evidence="2" id="KW-1185">Reference proteome</keyword>
<dbReference type="Proteomes" id="UP000507470">
    <property type="component" value="Unassembled WGS sequence"/>
</dbReference>
<sequence length="300" mass="33128">MKPSTLLQSVSSEHFTSPGEKGYFKTSTALGIQRKEATSSIHSINNITPDNSISKVSNDETSVTNTNFLSSGFSDDDFHSSGNIDYVTTTAQTSIVNRNVKSSNGEIHSERKHVTDIRSINSKVATITTEEFKAIFAGKNDTGNSNTASKSFITSAHLSTLFKPMLTSIHVLPIATVPTSTTTTRRPFKTDRVSLFNIQFEVEQEKLETKPHQTSPVTPASTIFDDERFSSRNHQRYPTKRKEKTYTSIKLTPLTATSFSFSTTATDLATKLGSSNALSLSTSKYYIHILIIFIVNMFVI</sequence>
<name>A0A6J8BWE2_MYTCO</name>
<accession>A0A6J8BWE2</accession>
<protein>
    <submittedName>
        <fullName evidence="1">Uncharacterized protein</fullName>
    </submittedName>
</protein>
<organism evidence="1 2">
    <name type="scientific">Mytilus coruscus</name>
    <name type="common">Sea mussel</name>
    <dbReference type="NCBI Taxonomy" id="42192"/>
    <lineage>
        <taxon>Eukaryota</taxon>
        <taxon>Metazoa</taxon>
        <taxon>Spiralia</taxon>
        <taxon>Lophotrochozoa</taxon>
        <taxon>Mollusca</taxon>
        <taxon>Bivalvia</taxon>
        <taxon>Autobranchia</taxon>
        <taxon>Pteriomorphia</taxon>
        <taxon>Mytilida</taxon>
        <taxon>Mytiloidea</taxon>
        <taxon>Mytilidae</taxon>
        <taxon>Mytilinae</taxon>
        <taxon>Mytilus</taxon>
    </lineage>
</organism>
<evidence type="ECO:0000313" key="1">
    <source>
        <dbReference type="EMBL" id="CAC5388368.1"/>
    </source>
</evidence>